<feature type="domain" description="Vanadium-dependent haloperoxidase NapH1-like second helical-bundle" evidence="2">
    <location>
        <begin position="321"/>
        <end position="439"/>
    </location>
</feature>
<feature type="chain" id="PRO_5021780764" evidence="1">
    <location>
        <begin position="34"/>
        <end position="460"/>
    </location>
</feature>
<gene>
    <name evidence="3" type="ORF">IP93_03094</name>
</gene>
<dbReference type="PANTHER" id="PTHR34599">
    <property type="entry name" value="PEROXIDASE-RELATED"/>
    <property type="match status" value="1"/>
</dbReference>
<dbReference type="Gene3D" id="1.10.606.20">
    <property type="match status" value="1"/>
</dbReference>
<keyword evidence="1" id="KW-0732">Signal</keyword>
<dbReference type="EMBL" id="VLKP01000022">
    <property type="protein sequence ID" value="TWI05371.1"/>
    <property type="molecule type" value="Genomic_DNA"/>
</dbReference>
<evidence type="ECO:0000313" key="4">
    <source>
        <dbReference type="Proteomes" id="UP000316471"/>
    </source>
</evidence>
<dbReference type="InterPro" id="IPR055161">
    <property type="entry name" value="NapH1-like_2nd"/>
</dbReference>
<feature type="signal peptide" evidence="1">
    <location>
        <begin position="1"/>
        <end position="33"/>
    </location>
</feature>
<dbReference type="InterPro" id="IPR052559">
    <property type="entry name" value="V-haloperoxidase"/>
</dbReference>
<dbReference type="Pfam" id="PF22778">
    <property type="entry name" value="VCPO_2nd"/>
    <property type="match status" value="1"/>
</dbReference>
<protein>
    <submittedName>
        <fullName evidence="3">PAP2 superfamily protein</fullName>
    </submittedName>
</protein>
<dbReference type="SUPFAM" id="SSF48317">
    <property type="entry name" value="Acid phosphatase/Vanadium-dependent haloperoxidase"/>
    <property type="match status" value="1"/>
</dbReference>
<dbReference type="InterPro" id="IPR036938">
    <property type="entry name" value="PAP2/HPO_sf"/>
</dbReference>
<dbReference type="RefSeq" id="WP_158636381.1">
    <property type="nucleotide sequence ID" value="NZ_VLKP01000022.1"/>
</dbReference>
<proteinExistence type="predicted"/>
<keyword evidence="4" id="KW-1185">Reference proteome</keyword>
<reference evidence="3 4" key="1">
    <citation type="journal article" date="2015" name="Stand. Genomic Sci.">
        <title>Genomic Encyclopedia of Bacterial and Archaeal Type Strains, Phase III: the genomes of soil and plant-associated and newly described type strains.</title>
        <authorList>
            <person name="Whitman W.B."/>
            <person name="Woyke T."/>
            <person name="Klenk H.P."/>
            <person name="Zhou Y."/>
            <person name="Lilburn T.G."/>
            <person name="Beck B.J."/>
            <person name="De Vos P."/>
            <person name="Vandamme P."/>
            <person name="Eisen J.A."/>
            <person name="Garrity G."/>
            <person name="Hugenholtz P."/>
            <person name="Kyrpides N.C."/>
        </authorList>
    </citation>
    <scope>NUCLEOTIDE SEQUENCE [LARGE SCALE GENOMIC DNA]</scope>
    <source>
        <strain evidence="3 4">CGMCC 1.10136</strain>
    </source>
</reference>
<sequence length="460" mass="48619">MAVPSAVRSCARRPLPASLIAAGLLLVLPQAYAQTYTPADPVLYWHQVAATAPVVVRHGGPYQQFRALAMVQLAVHDALNAIDPRFKTYSTVPTAPASASPNAAVAAAAHDVVLGLIPPNADPAHPNSVARLAVQNAYTAALAAIADGTAENDGVAAGQAAAAAILTTRTNDGSASPHIPAYVGANIAGRYQSTEPYGSAAPQFSNWAATAPFVVQSATQFHVPPGEIFDLSGDAYASEYNQVKQQGDARKRAAAPNSHHSDVARFWYHGGVDWHTNARLILPGFDLDWWQQARTLALMAVSMADAGIANAQSKYAYAFWRPVTAIRWANDGNPRTQPDPNWLPFITVPPYPDYPCGSTGAAGAATTALRLALGTNHAPFTRTVNAPALPLTGQAWPAGLPGVPAKAITRTYHSLQQAANEVGKSRVYAGIHFWEGCQAGTVQGEMTAEYIYPRILQPAQ</sequence>
<name>A0A562LCJ7_9GAMM</name>
<dbReference type="Proteomes" id="UP000316471">
    <property type="component" value="Unassembled WGS sequence"/>
</dbReference>
<dbReference type="CDD" id="cd03398">
    <property type="entry name" value="PAP2_haloperoxidase"/>
    <property type="match status" value="1"/>
</dbReference>
<evidence type="ECO:0000259" key="2">
    <source>
        <dbReference type="Pfam" id="PF22778"/>
    </source>
</evidence>
<evidence type="ECO:0000313" key="3">
    <source>
        <dbReference type="EMBL" id="TWI05371.1"/>
    </source>
</evidence>
<comment type="caution">
    <text evidence="3">The sequence shown here is derived from an EMBL/GenBank/DDBJ whole genome shotgun (WGS) entry which is preliminary data.</text>
</comment>
<accession>A0A562LCJ7</accession>
<evidence type="ECO:0000256" key="1">
    <source>
        <dbReference type="SAM" id="SignalP"/>
    </source>
</evidence>
<dbReference type="AlphaFoldDB" id="A0A562LCJ7"/>
<dbReference type="PANTHER" id="PTHR34599:SF1">
    <property type="entry name" value="PHOSPHATIDIC ACID PHOSPHATASE TYPE 2_HALOPEROXIDASE DOMAIN-CONTAINING PROTEIN"/>
    <property type="match status" value="1"/>
</dbReference>
<dbReference type="OrthoDB" id="103227at2"/>
<organism evidence="3 4">
    <name type="scientific">Aerolutibacter ruishenii</name>
    <dbReference type="NCBI Taxonomy" id="686800"/>
    <lineage>
        <taxon>Bacteria</taxon>
        <taxon>Pseudomonadati</taxon>
        <taxon>Pseudomonadota</taxon>
        <taxon>Gammaproteobacteria</taxon>
        <taxon>Lysobacterales</taxon>
        <taxon>Lysobacteraceae</taxon>
        <taxon>Aerolutibacter</taxon>
    </lineage>
</organism>